<dbReference type="Proteomes" id="UP000653305">
    <property type="component" value="Unassembled WGS sequence"/>
</dbReference>
<gene>
    <name evidence="2" type="ORF">PHJA_001655000</name>
</gene>
<feature type="region of interest" description="Disordered" evidence="1">
    <location>
        <begin position="1"/>
        <end position="37"/>
    </location>
</feature>
<feature type="compositionally biased region" description="Polar residues" evidence="1">
    <location>
        <begin position="23"/>
        <end position="37"/>
    </location>
</feature>
<dbReference type="EMBL" id="BMAC01000375">
    <property type="protein sequence ID" value="GFP95106.1"/>
    <property type="molecule type" value="Genomic_DNA"/>
</dbReference>
<protein>
    <submittedName>
        <fullName evidence="2">Uncharacterized protein</fullName>
    </submittedName>
</protein>
<evidence type="ECO:0000313" key="2">
    <source>
        <dbReference type="EMBL" id="GFP95106.1"/>
    </source>
</evidence>
<evidence type="ECO:0000256" key="1">
    <source>
        <dbReference type="SAM" id="MobiDB-lite"/>
    </source>
</evidence>
<name>A0A830C7K8_9LAMI</name>
<keyword evidence="3" id="KW-1185">Reference proteome</keyword>
<comment type="caution">
    <text evidence="2">The sequence shown here is derived from an EMBL/GenBank/DDBJ whole genome shotgun (WGS) entry which is preliminary data.</text>
</comment>
<reference evidence="2" key="1">
    <citation type="submission" date="2020-07" db="EMBL/GenBank/DDBJ databases">
        <title>Ethylene signaling mediates host invasion by parasitic plants.</title>
        <authorList>
            <person name="Yoshida S."/>
        </authorList>
    </citation>
    <scope>NUCLEOTIDE SEQUENCE</scope>
    <source>
        <strain evidence="2">Okayama</strain>
    </source>
</reference>
<dbReference type="OrthoDB" id="6129702at2759"/>
<accession>A0A830C7K8</accession>
<sequence length="52" mass="5551">MTASLDKSFEGAPKTSRVERSSDQSAINSKFSSLSAGTQDKCISCSKKSLSY</sequence>
<evidence type="ECO:0000313" key="3">
    <source>
        <dbReference type="Proteomes" id="UP000653305"/>
    </source>
</evidence>
<organism evidence="2 3">
    <name type="scientific">Phtheirospermum japonicum</name>
    <dbReference type="NCBI Taxonomy" id="374723"/>
    <lineage>
        <taxon>Eukaryota</taxon>
        <taxon>Viridiplantae</taxon>
        <taxon>Streptophyta</taxon>
        <taxon>Embryophyta</taxon>
        <taxon>Tracheophyta</taxon>
        <taxon>Spermatophyta</taxon>
        <taxon>Magnoliopsida</taxon>
        <taxon>eudicotyledons</taxon>
        <taxon>Gunneridae</taxon>
        <taxon>Pentapetalae</taxon>
        <taxon>asterids</taxon>
        <taxon>lamiids</taxon>
        <taxon>Lamiales</taxon>
        <taxon>Orobanchaceae</taxon>
        <taxon>Orobanchaceae incertae sedis</taxon>
        <taxon>Phtheirospermum</taxon>
    </lineage>
</organism>
<proteinExistence type="predicted"/>
<dbReference type="AlphaFoldDB" id="A0A830C7K8"/>